<evidence type="ECO:0000313" key="2">
    <source>
        <dbReference type="Proteomes" id="UP000030715"/>
    </source>
</evidence>
<keyword evidence="2" id="KW-1185">Reference proteome</keyword>
<gene>
    <name evidence="1" type="ORF">VR5_047</name>
</gene>
<dbReference type="RefSeq" id="YP_009205741.1">
    <property type="nucleotide sequence ID" value="NC_028881.1"/>
</dbReference>
<reference evidence="1 2" key="1">
    <citation type="submission" date="2014-10" db="EMBL/GenBank/DDBJ databases">
        <title>VR bacteriophages - a small but diverse group of low-temperature viruses.</title>
        <authorList>
            <person name="Kaliniene L."/>
            <person name="Meskys R."/>
            <person name="Simoliunas E."/>
            <person name="Zajanckauskaite A."/>
            <person name="Truncaite L."/>
        </authorList>
    </citation>
    <scope>NUCLEOTIDE SEQUENCE [LARGE SCALE GENOMIC DNA]</scope>
</reference>
<accession>A0A0A7HF14</accession>
<sequence length="166" mass="18982">MKKLIIAASLLLSGCAVQYGEVVTADEVGKARIAAEQKQYDGEVKFRAGSGITYTRANNQCGNNCGKYAAREIEFQREQESKREAVLAKHQAEMKRQDDLYKKQKLYAMCVNHINLQVSIHEARYYEMLETESFDKARDYKKQINKLKTKVPAAVEQCMEYGKDKI</sequence>
<protein>
    <recommendedName>
        <fullName evidence="3">Lipoprotein</fullName>
    </recommendedName>
</protein>
<dbReference type="GeneID" id="26632352"/>
<organism evidence="1 2">
    <name type="scientific">Escherichia phage vb_EcoM-VR5</name>
    <dbReference type="NCBI Taxonomy" id="1567026"/>
    <lineage>
        <taxon>Viruses</taxon>
        <taxon>Duplodnaviria</taxon>
        <taxon>Heunggongvirae</taxon>
        <taxon>Uroviricota</taxon>
        <taxon>Caudoviricetes</taxon>
        <taxon>Pantevenvirales</taxon>
        <taxon>Straboviridae</taxon>
        <taxon>Tevenvirinae</taxon>
        <taxon>Dhakavirus</taxon>
        <taxon>Dhakavirus vr5</taxon>
    </lineage>
</organism>
<dbReference type="EMBL" id="KP007359">
    <property type="protein sequence ID" value="AIZ01834.1"/>
    <property type="molecule type" value="Genomic_DNA"/>
</dbReference>
<dbReference type="OrthoDB" id="11171at10239"/>
<proteinExistence type="predicted"/>
<evidence type="ECO:0000313" key="1">
    <source>
        <dbReference type="EMBL" id="AIZ01834.1"/>
    </source>
</evidence>
<evidence type="ECO:0008006" key="3">
    <source>
        <dbReference type="Google" id="ProtNLM"/>
    </source>
</evidence>
<name>A0A0A7HF14_9CAUD</name>
<dbReference type="KEGG" id="vg:26632352"/>
<dbReference type="Proteomes" id="UP000030715">
    <property type="component" value="Segment"/>
</dbReference>
<dbReference type="PROSITE" id="PS51257">
    <property type="entry name" value="PROKAR_LIPOPROTEIN"/>
    <property type="match status" value="1"/>
</dbReference>